<dbReference type="Proteomes" id="UP000185434">
    <property type="component" value="Chromosome"/>
</dbReference>
<evidence type="ECO:0000313" key="2">
    <source>
        <dbReference type="EMBL" id="APT88162.1"/>
    </source>
</evidence>
<feature type="transmembrane region" description="Helical" evidence="1">
    <location>
        <begin position="46"/>
        <end position="67"/>
    </location>
</feature>
<gene>
    <name evidence="2" type="ORF">CFRA_01435</name>
</gene>
<keyword evidence="1" id="KW-1133">Transmembrane helix</keyword>
<dbReference type="STRING" id="1437875.CFRA_01435"/>
<evidence type="ECO:0000313" key="3">
    <source>
        <dbReference type="Proteomes" id="UP000185434"/>
    </source>
</evidence>
<keyword evidence="3" id="KW-1185">Reference proteome</keyword>
<organism evidence="2 3">
    <name type="scientific">Corynebacterium frankenforstense DSM 45800</name>
    <dbReference type="NCBI Taxonomy" id="1437875"/>
    <lineage>
        <taxon>Bacteria</taxon>
        <taxon>Bacillati</taxon>
        <taxon>Actinomycetota</taxon>
        <taxon>Actinomycetes</taxon>
        <taxon>Mycobacteriales</taxon>
        <taxon>Corynebacteriaceae</taxon>
        <taxon>Corynebacterium</taxon>
    </lineage>
</organism>
<keyword evidence="1" id="KW-0472">Membrane</keyword>
<dbReference type="AlphaFoldDB" id="A0A1L7CQP9"/>
<evidence type="ECO:0000256" key="1">
    <source>
        <dbReference type="SAM" id="Phobius"/>
    </source>
</evidence>
<feature type="transmembrane region" description="Helical" evidence="1">
    <location>
        <begin position="79"/>
        <end position="102"/>
    </location>
</feature>
<keyword evidence="1" id="KW-0812">Transmembrane</keyword>
<dbReference type="OrthoDB" id="4422894at2"/>
<proteinExistence type="predicted"/>
<protein>
    <submittedName>
        <fullName evidence="2">Uncharacterized protein</fullName>
    </submittedName>
</protein>
<dbReference type="KEGG" id="cfk:CFRA_01435"/>
<accession>A0A1L7CQP9</accession>
<dbReference type="EMBL" id="CP009247">
    <property type="protein sequence ID" value="APT88162.1"/>
    <property type="molecule type" value="Genomic_DNA"/>
</dbReference>
<dbReference type="RefSeq" id="WP_075663134.1">
    <property type="nucleotide sequence ID" value="NZ_CP009247.1"/>
</dbReference>
<name>A0A1L7CQP9_9CORY</name>
<sequence>MSQHSVVADTASETHPAYTGRMHYIEGYEPVSFTAPHSSLVRARTWIGMGMVLAGLAPLGMLLWIGAMQTRSASFEFPTTTYLIIGIVLAVIALGVGSFLIYSGRSNYFRYRKETGRKN</sequence>
<reference evidence="2 3" key="1">
    <citation type="submission" date="2014-08" db="EMBL/GenBank/DDBJ databases">
        <title>Complete genome sequence of Corynebacterium frankenforstense ST18(T) (=DSM 45800(T)), isolated from raw cow milk.</title>
        <authorList>
            <person name="Ruckert C."/>
            <person name="Albersmeier A."/>
            <person name="Winkler A."/>
            <person name="Lipski A."/>
            <person name="Kalinowski J."/>
        </authorList>
    </citation>
    <scope>NUCLEOTIDE SEQUENCE [LARGE SCALE GENOMIC DNA]</scope>
    <source>
        <strain evidence="2 3">ST18</strain>
    </source>
</reference>